<organism evidence="1 2">
    <name type="scientific">Hymenobacter volaticus</name>
    <dbReference type="NCBI Taxonomy" id="2932254"/>
    <lineage>
        <taxon>Bacteria</taxon>
        <taxon>Pseudomonadati</taxon>
        <taxon>Bacteroidota</taxon>
        <taxon>Cytophagia</taxon>
        <taxon>Cytophagales</taxon>
        <taxon>Hymenobacteraceae</taxon>
        <taxon>Hymenobacter</taxon>
    </lineage>
</organism>
<evidence type="ECO:0000313" key="1">
    <source>
        <dbReference type="EMBL" id="UOQ67008.1"/>
    </source>
</evidence>
<reference evidence="1" key="1">
    <citation type="submission" date="2022-04" db="EMBL/GenBank/DDBJ databases">
        <title>Hymenobacter sp. isolated from the air.</title>
        <authorList>
            <person name="Won M."/>
            <person name="Lee C.-M."/>
            <person name="Woen H.-Y."/>
            <person name="Kwon S.-W."/>
        </authorList>
    </citation>
    <scope>NUCLEOTIDE SEQUENCE</scope>
    <source>
        <strain evidence="1">5420S-77</strain>
    </source>
</reference>
<gene>
    <name evidence="1" type="ORF">MUN86_03620</name>
</gene>
<name>A0ABY4G877_9BACT</name>
<keyword evidence="2" id="KW-1185">Reference proteome</keyword>
<accession>A0ABY4G877</accession>
<evidence type="ECO:0000313" key="2">
    <source>
        <dbReference type="Proteomes" id="UP000830401"/>
    </source>
</evidence>
<sequence>MAGPLQLQLISGSNFGLRTRKFLKASNSVFQLGIIVNVGGQEGRK</sequence>
<dbReference type="EMBL" id="CP095061">
    <property type="protein sequence ID" value="UOQ67008.1"/>
    <property type="molecule type" value="Genomic_DNA"/>
</dbReference>
<proteinExistence type="predicted"/>
<dbReference type="Proteomes" id="UP000830401">
    <property type="component" value="Chromosome"/>
</dbReference>
<dbReference type="RefSeq" id="WP_245121845.1">
    <property type="nucleotide sequence ID" value="NZ_CP095061.1"/>
</dbReference>
<protein>
    <submittedName>
        <fullName evidence="1">Uncharacterized protein</fullName>
    </submittedName>
</protein>